<feature type="compositionally biased region" description="Polar residues" evidence="1">
    <location>
        <begin position="1"/>
        <end position="30"/>
    </location>
</feature>
<feature type="region of interest" description="Disordered" evidence="1">
    <location>
        <begin position="1"/>
        <end position="61"/>
    </location>
</feature>
<feature type="compositionally biased region" description="Polar residues" evidence="1">
    <location>
        <begin position="38"/>
        <end position="61"/>
    </location>
</feature>
<evidence type="ECO:0000256" key="1">
    <source>
        <dbReference type="SAM" id="MobiDB-lite"/>
    </source>
</evidence>
<dbReference type="OrthoDB" id="2506246at2759"/>
<dbReference type="Proteomes" id="UP000054564">
    <property type="component" value="Unassembled WGS sequence"/>
</dbReference>
<dbReference type="AlphaFoldDB" id="A0A0L0UZL7"/>
<sequence length="180" mass="19046">MISGNLTKTISSGGPNNSSLQNELNGNSPINGHLASSGFHSSTAPSINTSTGPSNSQQFRVSNYPSPKNFVVYSNPPGYPTPNNQPAILGPGELVGGPPPPPPVLIDQDFERAQRMLDVCPGLAQKIAKLRSTWNSSMLSTQISTQKAFMDLHWQSGEFKTMAESQLEKSGGGVSLGMGF</sequence>
<dbReference type="EMBL" id="AJIL01000163">
    <property type="protein sequence ID" value="KNE92472.1"/>
    <property type="molecule type" value="Genomic_DNA"/>
</dbReference>
<protein>
    <submittedName>
        <fullName evidence="2">Uncharacterized protein</fullName>
    </submittedName>
</protein>
<reference evidence="3" key="1">
    <citation type="submission" date="2014-03" db="EMBL/GenBank/DDBJ databases">
        <title>The Genome Sequence of Puccinia striiformis f. sp. tritici PST-78.</title>
        <authorList>
            <consortium name="The Broad Institute Genome Sequencing Platform"/>
            <person name="Cuomo C."/>
            <person name="Hulbert S."/>
            <person name="Chen X."/>
            <person name="Walker B."/>
            <person name="Young S.K."/>
            <person name="Zeng Q."/>
            <person name="Gargeya S."/>
            <person name="Fitzgerald M."/>
            <person name="Haas B."/>
            <person name="Abouelleil A."/>
            <person name="Alvarado L."/>
            <person name="Arachchi H.M."/>
            <person name="Berlin A.M."/>
            <person name="Chapman S.B."/>
            <person name="Goldberg J."/>
            <person name="Griggs A."/>
            <person name="Gujja S."/>
            <person name="Hansen M."/>
            <person name="Howarth C."/>
            <person name="Imamovic A."/>
            <person name="Larimer J."/>
            <person name="McCowan C."/>
            <person name="Montmayeur A."/>
            <person name="Murphy C."/>
            <person name="Neiman D."/>
            <person name="Pearson M."/>
            <person name="Priest M."/>
            <person name="Roberts A."/>
            <person name="Saif S."/>
            <person name="Shea T."/>
            <person name="Sisk P."/>
            <person name="Sykes S."/>
            <person name="Wortman J."/>
            <person name="Nusbaum C."/>
            <person name="Birren B."/>
        </authorList>
    </citation>
    <scope>NUCLEOTIDE SEQUENCE [LARGE SCALE GENOMIC DNA]</scope>
    <source>
        <strain evidence="3">race PST-78</strain>
    </source>
</reference>
<accession>A0A0L0UZL7</accession>
<dbReference type="STRING" id="1165861.A0A0L0UZL7"/>
<name>A0A0L0UZL7_9BASI</name>
<gene>
    <name evidence="2" type="ORF">PSTG_14135</name>
</gene>
<evidence type="ECO:0000313" key="2">
    <source>
        <dbReference type="EMBL" id="KNE92472.1"/>
    </source>
</evidence>
<proteinExistence type="predicted"/>
<evidence type="ECO:0000313" key="3">
    <source>
        <dbReference type="Proteomes" id="UP000054564"/>
    </source>
</evidence>
<comment type="caution">
    <text evidence="2">The sequence shown here is derived from an EMBL/GenBank/DDBJ whole genome shotgun (WGS) entry which is preliminary data.</text>
</comment>
<keyword evidence="3" id="KW-1185">Reference proteome</keyword>
<organism evidence="2 3">
    <name type="scientific">Puccinia striiformis f. sp. tritici PST-78</name>
    <dbReference type="NCBI Taxonomy" id="1165861"/>
    <lineage>
        <taxon>Eukaryota</taxon>
        <taxon>Fungi</taxon>
        <taxon>Dikarya</taxon>
        <taxon>Basidiomycota</taxon>
        <taxon>Pucciniomycotina</taxon>
        <taxon>Pucciniomycetes</taxon>
        <taxon>Pucciniales</taxon>
        <taxon>Pucciniaceae</taxon>
        <taxon>Puccinia</taxon>
    </lineage>
</organism>